<dbReference type="InterPro" id="IPR002018">
    <property type="entry name" value="CarbesteraseB"/>
</dbReference>
<protein>
    <recommendedName>
        <fullName evidence="3">Carboxylic ester hydrolase</fullName>
        <ecNumber evidence="3">3.1.1.-</ecNumber>
    </recommendedName>
</protein>
<reference evidence="7" key="1">
    <citation type="submission" date="2010-07" db="EMBL/GenBank/DDBJ databases">
        <title>The genome sequence of Gaeumannomyces graminis var. tritici strain R3-111a-1.</title>
        <authorList>
            <consortium name="The Broad Institute Genome Sequencing Platform"/>
            <person name="Ma L.-J."/>
            <person name="Dead R."/>
            <person name="Young S."/>
            <person name="Zeng Q."/>
            <person name="Koehrsen M."/>
            <person name="Alvarado L."/>
            <person name="Berlin A."/>
            <person name="Chapman S.B."/>
            <person name="Chen Z."/>
            <person name="Freedman E."/>
            <person name="Gellesch M."/>
            <person name="Goldberg J."/>
            <person name="Griggs A."/>
            <person name="Gujja S."/>
            <person name="Heilman E.R."/>
            <person name="Heiman D."/>
            <person name="Hepburn T."/>
            <person name="Howarth C."/>
            <person name="Jen D."/>
            <person name="Larson L."/>
            <person name="Mehta T."/>
            <person name="Neiman D."/>
            <person name="Pearson M."/>
            <person name="Roberts A."/>
            <person name="Saif S."/>
            <person name="Shea T."/>
            <person name="Shenoy N."/>
            <person name="Sisk P."/>
            <person name="Stolte C."/>
            <person name="Sykes S."/>
            <person name="Walk T."/>
            <person name="White J."/>
            <person name="Yandava C."/>
            <person name="Haas B."/>
            <person name="Nusbaum C."/>
            <person name="Birren B."/>
        </authorList>
    </citation>
    <scope>NUCLEOTIDE SEQUENCE [LARGE SCALE GENOMIC DNA]</scope>
    <source>
        <strain evidence="7">R3-111a-1</strain>
    </source>
</reference>
<feature type="signal peptide" evidence="3">
    <location>
        <begin position="1"/>
        <end position="20"/>
    </location>
</feature>
<dbReference type="PANTHER" id="PTHR43142">
    <property type="entry name" value="CARBOXYLIC ESTER HYDROLASE"/>
    <property type="match status" value="1"/>
</dbReference>
<evidence type="ECO:0000313" key="5">
    <source>
        <dbReference type="EMBL" id="EJT81829.1"/>
    </source>
</evidence>
<gene>
    <name evidence="6" type="primary">20342261</name>
    <name evidence="5" type="ORF">GGTG_01803</name>
</gene>
<dbReference type="PROSITE" id="PS00122">
    <property type="entry name" value="CARBOXYLESTERASE_B_1"/>
    <property type="match status" value="1"/>
</dbReference>
<feature type="chain" id="PRO_5015019851" description="Carboxylic ester hydrolase" evidence="3">
    <location>
        <begin position="21"/>
        <end position="578"/>
    </location>
</feature>
<dbReference type="InterPro" id="IPR019826">
    <property type="entry name" value="Carboxylesterase_B_AS"/>
</dbReference>
<reference evidence="6" key="4">
    <citation type="journal article" date="2015" name="G3 (Bethesda)">
        <title>Genome sequences of three phytopathogenic species of the Magnaporthaceae family of fungi.</title>
        <authorList>
            <person name="Okagaki L.H."/>
            <person name="Nunes C.C."/>
            <person name="Sailsbery J."/>
            <person name="Clay B."/>
            <person name="Brown D."/>
            <person name="John T."/>
            <person name="Oh Y."/>
            <person name="Young N."/>
            <person name="Fitzgerald M."/>
            <person name="Haas B.J."/>
            <person name="Zeng Q."/>
            <person name="Young S."/>
            <person name="Adiconis X."/>
            <person name="Fan L."/>
            <person name="Levin J.Z."/>
            <person name="Mitchell T.K."/>
            <person name="Okubara P.A."/>
            <person name="Farman M.L."/>
            <person name="Kohn L.M."/>
            <person name="Birren B."/>
            <person name="Ma L.-J."/>
            <person name="Dean R.A."/>
        </authorList>
    </citation>
    <scope>NUCLEOTIDE SEQUENCE</scope>
    <source>
        <strain evidence="6">R3-111a-1</strain>
    </source>
</reference>
<reference evidence="5" key="2">
    <citation type="submission" date="2010-07" db="EMBL/GenBank/DDBJ databases">
        <authorList>
            <consortium name="The Broad Institute Genome Sequencing Platform"/>
            <consortium name="Broad Institute Genome Sequencing Center for Infectious Disease"/>
            <person name="Ma L.-J."/>
            <person name="Dead R."/>
            <person name="Young S."/>
            <person name="Zeng Q."/>
            <person name="Koehrsen M."/>
            <person name="Alvarado L."/>
            <person name="Berlin A."/>
            <person name="Chapman S.B."/>
            <person name="Chen Z."/>
            <person name="Freedman E."/>
            <person name="Gellesch M."/>
            <person name="Goldberg J."/>
            <person name="Griggs A."/>
            <person name="Gujja S."/>
            <person name="Heilman E.R."/>
            <person name="Heiman D."/>
            <person name="Hepburn T."/>
            <person name="Howarth C."/>
            <person name="Jen D."/>
            <person name="Larson L."/>
            <person name="Mehta T."/>
            <person name="Neiman D."/>
            <person name="Pearson M."/>
            <person name="Roberts A."/>
            <person name="Saif S."/>
            <person name="Shea T."/>
            <person name="Shenoy N."/>
            <person name="Sisk P."/>
            <person name="Stolte C."/>
            <person name="Sykes S."/>
            <person name="Walk T."/>
            <person name="White J."/>
            <person name="Yandava C."/>
            <person name="Haas B."/>
            <person name="Nusbaum C."/>
            <person name="Birren B."/>
        </authorList>
    </citation>
    <scope>NUCLEOTIDE SEQUENCE</scope>
    <source>
        <strain evidence="5">R3-111a-1</strain>
    </source>
</reference>
<reference evidence="5" key="3">
    <citation type="submission" date="2010-09" db="EMBL/GenBank/DDBJ databases">
        <title>Annotation of Gaeumannomyces graminis var. tritici R3-111a-1.</title>
        <authorList>
            <consortium name="The Broad Institute Genome Sequencing Platform"/>
            <person name="Ma L.-J."/>
            <person name="Dead R."/>
            <person name="Young S.K."/>
            <person name="Zeng Q."/>
            <person name="Gargeya S."/>
            <person name="Fitzgerald M."/>
            <person name="Haas B."/>
            <person name="Abouelleil A."/>
            <person name="Alvarado L."/>
            <person name="Arachchi H.M."/>
            <person name="Berlin A."/>
            <person name="Brown A."/>
            <person name="Chapman S.B."/>
            <person name="Chen Z."/>
            <person name="Dunbar C."/>
            <person name="Freedman E."/>
            <person name="Gearin G."/>
            <person name="Gellesch M."/>
            <person name="Goldberg J."/>
            <person name="Griggs A."/>
            <person name="Gujja S."/>
            <person name="Heiman D."/>
            <person name="Howarth C."/>
            <person name="Larson L."/>
            <person name="Lui A."/>
            <person name="MacDonald P.J.P."/>
            <person name="Mehta T."/>
            <person name="Montmayeur A."/>
            <person name="Murphy C."/>
            <person name="Neiman D."/>
            <person name="Pearson M."/>
            <person name="Priest M."/>
            <person name="Roberts A."/>
            <person name="Saif S."/>
            <person name="Shea T."/>
            <person name="Shenoy N."/>
            <person name="Sisk P."/>
            <person name="Stolte C."/>
            <person name="Sykes S."/>
            <person name="Yandava C."/>
            <person name="Wortman J."/>
            <person name="Nusbaum C."/>
            <person name="Birren B."/>
        </authorList>
    </citation>
    <scope>NUCLEOTIDE SEQUENCE</scope>
    <source>
        <strain evidence="5">R3-111a-1</strain>
    </source>
</reference>
<dbReference type="RefSeq" id="XP_009217838.1">
    <property type="nucleotide sequence ID" value="XM_009219574.1"/>
</dbReference>
<dbReference type="OrthoDB" id="408631at2759"/>
<dbReference type="EC" id="3.1.1.-" evidence="3"/>
<dbReference type="InterPro" id="IPR029058">
    <property type="entry name" value="AB_hydrolase_fold"/>
</dbReference>
<dbReference type="SUPFAM" id="SSF53474">
    <property type="entry name" value="alpha/beta-Hydrolases"/>
    <property type="match status" value="1"/>
</dbReference>
<feature type="domain" description="Carboxylesterase type B" evidence="4">
    <location>
        <begin position="85"/>
        <end position="328"/>
    </location>
</feature>
<keyword evidence="7" id="KW-1185">Reference proteome</keyword>
<keyword evidence="3" id="KW-0732">Signal</keyword>
<dbReference type="InterPro" id="IPR019819">
    <property type="entry name" value="Carboxylesterase_B_CS"/>
</dbReference>
<evidence type="ECO:0000256" key="3">
    <source>
        <dbReference type="RuleBase" id="RU361235"/>
    </source>
</evidence>
<comment type="similarity">
    <text evidence="1 3">Belongs to the type-B carboxylesterase/lipase family.</text>
</comment>
<dbReference type="ESTHER" id="gagt3-j3nkl2">
    <property type="family name" value="Fungal_carboxylesterase_lipase"/>
</dbReference>
<proteinExistence type="inferred from homology"/>
<keyword evidence="2 3" id="KW-0378">Hydrolase</keyword>
<sequence>MWSSLSSAATVIFWISPTAGSNPRTISAGRGVEPASDGDLRLPALCTQSAPFSSPAAADRGAQWHVSVRVNDEVLTGFRDRLSFRFLGIRYAPQPVRFGHSIPFEGNGGAAEALDFGPKCPQPDDTGGEDCLFLNIWTPFLPHNASVAAKRGLKPVMFWIHGGAFTSGSGNDTIFDGGSVASRGDVVVVNINYRVGSLGFLALNDGATNGNYGLADQINALNWIVKNIRSFGGDPSRITIFGQSAGAASVRALMASPKAVGKFAAAIPMSNLGGLYYGATYSKYYTIAEQVDVAAKPILDVTGCASAASQVDCLRNVPAAQFNKAAAARYLLILSPGPALPLRVMMGIVRDDAAPFIQYPKTTDQGDYLASLGFAPPPRPALFPVPDSTANATLNLYNGTSRLATDAEFRCADQATAAAGARGGRLGRAVFYYEFDRTYQTPAWPRIDVCEPPATAARPRGDASRPYLRCHSGELLYVFGNVAREGLPPRDDVDLPFARLVIDSFVSFARSYDQNPDPAFLAARGYTGTLSQVQSSRRWQPSTAAGLTMRVLDWPPYQFRELAQCDSLGLGLNYYING</sequence>
<dbReference type="VEuPathDB" id="FungiDB:GGTG_01803"/>
<accession>J3NKL2</accession>
<reference evidence="6" key="5">
    <citation type="submission" date="2018-04" db="UniProtKB">
        <authorList>
            <consortium name="EnsemblFungi"/>
        </authorList>
    </citation>
    <scope>IDENTIFICATION</scope>
    <source>
        <strain evidence="6">R3-111a-1</strain>
    </source>
</reference>
<evidence type="ECO:0000256" key="1">
    <source>
        <dbReference type="ARBA" id="ARBA00005964"/>
    </source>
</evidence>
<dbReference type="STRING" id="644352.J3NKL2"/>
<dbReference type="EnsemblFungi" id="EJT81829">
    <property type="protein sequence ID" value="EJT81829"/>
    <property type="gene ID" value="GGTG_01803"/>
</dbReference>
<dbReference type="PANTHER" id="PTHR43142:SF3">
    <property type="entry name" value="PUTATIVE (AFU_ORTHOLOGUE AFUA_3G09070)-RELATED"/>
    <property type="match status" value="1"/>
</dbReference>
<organism evidence="5">
    <name type="scientific">Gaeumannomyces tritici (strain R3-111a-1)</name>
    <name type="common">Wheat and barley take-all root rot fungus</name>
    <name type="synonym">Gaeumannomyces graminis var. tritici</name>
    <dbReference type="NCBI Taxonomy" id="644352"/>
    <lineage>
        <taxon>Eukaryota</taxon>
        <taxon>Fungi</taxon>
        <taxon>Dikarya</taxon>
        <taxon>Ascomycota</taxon>
        <taxon>Pezizomycotina</taxon>
        <taxon>Sordariomycetes</taxon>
        <taxon>Sordariomycetidae</taxon>
        <taxon>Magnaporthales</taxon>
        <taxon>Magnaporthaceae</taxon>
        <taxon>Gaeumannomyces</taxon>
    </lineage>
</organism>
<name>J3NKL2_GAET3</name>
<dbReference type="GeneID" id="20342261"/>
<dbReference type="Gene3D" id="3.40.50.1820">
    <property type="entry name" value="alpha/beta hydrolase"/>
    <property type="match status" value="1"/>
</dbReference>
<dbReference type="GO" id="GO:0016787">
    <property type="term" value="F:hydrolase activity"/>
    <property type="evidence" value="ECO:0007669"/>
    <property type="project" value="UniProtKB-KW"/>
</dbReference>
<evidence type="ECO:0000256" key="2">
    <source>
        <dbReference type="ARBA" id="ARBA00022801"/>
    </source>
</evidence>
<evidence type="ECO:0000259" key="4">
    <source>
        <dbReference type="Pfam" id="PF00135"/>
    </source>
</evidence>
<dbReference type="PROSITE" id="PS00941">
    <property type="entry name" value="CARBOXYLESTERASE_B_2"/>
    <property type="match status" value="1"/>
</dbReference>
<dbReference type="Pfam" id="PF00135">
    <property type="entry name" value="COesterase"/>
    <property type="match status" value="1"/>
</dbReference>
<dbReference type="eggNOG" id="KOG1516">
    <property type="taxonomic scope" value="Eukaryota"/>
</dbReference>
<dbReference type="Proteomes" id="UP000006039">
    <property type="component" value="Unassembled WGS sequence"/>
</dbReference>
<evidence type="ECO:0000313" key="6">
    <source>
        <dbReference type="EnsemblFungi" id="EJT81829"/>
    </source>
</evidence>
<dbReference type="HOGENOM" id="CLU_006586_8_1_1"/>
<evidence type="ECO:0000313" key="7">
    <source>
        <dbReference type="Proteomes" id="UP000006039"/>
    </source>
</evidence>
<dbReference type="AlphaFoldDB" id="J3NKL2"/>
<dbReference type="EMBL" id="GL385395">
    <property type="protein sequence ID" value="EJT81829.1"/>
    <property type="molecule type" value="Genomic_DNA"/>
</dbReference>